<evidence type="ECO:0000313" key="2">
    <source>
        <dbReference type="EMBL" id="TDC28097.1"/>
    </source>
</evidence>
<feature type="domain" description="SnoaL-like" evidence="1">
    <location>
        <begin position="14"/>
        <end position="96"/>
    </location>
</feature>
<dbReference type="InterPro" id="IPR037401">
    <property type="entry name" value="SnoaL-like"/>
</dbReference>
<organism evidence="2 3">
    <name type="scientific">Kribbella albertanoniae</name>
    <dbReference type="NCBI Taxonomy" id="1266829"/>
    <lineage>
        <taxon>Bacteria</taxon>
        <taxon>Bacillati</taxon>
        <taxon>Actinomycetota</taxon>
        <taxon>Actinomycetes</taxon>
        <taxon>Propionibacteriales</taxon>
        <taxon>Kribbellaceae</taxon>
        <taxon>Kribbella</taxon>
    </lineage>
</organism>
<dbReference type="SUPFAM" id="SSF54427">
    <property type="entry name" value="NTF2-like"/>
    <property type="match status" value="1"/>
</dbReference>
<proteinExistence type="predicted"/>
<name>A0A4R4PZR1_9ACTN</name>
<reference evidence="2 3" key="1">
    <citation type="submission" date="2019-03" db="EMBL/GenBank/DDBJ databases">
        <title>Draft genome sequences of novel Actinobacteria.</title>
        <authorList>
            <person name="Sahin N."/>
            <person name="Ay H."/>
            <person name="Saygin H."/>
        </authorList>
    </citation>
    <scope>NUCLEOTIDE SEQUENCE [LARGE SCALE GENOMIC DNA]</scope>
    <source>
        <strain evidence="2 3">JCM 30547</strain>
    </source>
</reference>
<dbReference type="OrthoDB" id="8684708at2"/>
<accession>A0A4R4PZR1</accession>
<dbReference type="Gene3D" id="3.10.450.50">
    <property type="match status" value="1"/>
</dbReference>
<dbReference type="Proteomes" id="UP000295075">
    <property type="component" value="Unassembled WGS sequence"/>
</dbReference>
<evidence type="ECO:0000259" key="1">
    <source>
        <dbReference type="Pfam" id="PF12680"/>
    </source>
</evidence>
<comment type="caution">
    <text evidence="2">The sequence shown here is derived from an EMBL/GenBank/DDBJ whole genome shotgun (WGS) entry which is preliminary data.</text>
</comment>
<evidence type="ECO:0000313" key="3">
    <source>
        <dbReference type="Proteomes" id="UP000295075"/>
    </source>
</evidence>
<sequence>MDTNKHTEQLPTTIRAFLEAQEARDADTALALLTPQAVIADVGESFSGDKELRRFITEAGAEFSVTSEITKVDRDGEIWVVSQHLEGDFPGGKADLDYRFALEGERIERLDIVLG</sequence>
<dbReference type="RefSeq" id="WP_132408340.1">
    <property type="nucleotide sequence ID" value="NZ_SMKA01000084.1"/>
</dbReference>
<dbReference type="AlphaFoldDB" id="A0A4R4PZR1"/>
<dbReference type="InterPro" id="IPR032710">
    <property type="entry name" value="NTF2-like_dom_sf"/>
</dbReference>
<protein>
    <submittedName>
        <fullName evidence="2">Nuclear transport factor 2 family protein</fullName>
    </submittedName>
</protein>
<keyword evidence="3" id="KW-1185">Reference proteome</keyword>
<dbReference type="Pfam" id="PF12680">
    <property type="entry name" value="SnoaL_2"/>
    <property type="match status" value="1"/>
</dbReference>
<gene>
    <name evidence="2" type="ORF">E1261_19370</name>
</gene>
<dbReference type="EMBL" id="SMKA01000084">
    <property type="protein sequence ID" value="TDC28097.1"/>
    <property type="molecule type" value="Genomic_DNA"/>
</dbReference>